<name>A0A8F6UA91_9VIRU</name>
<accession>A0A8F6UA91</accession>
<sequence>MPTFIRKVTLVFVRIIVLKMEITRVLAQPWLRFPCNRVVTINLNTKPIKCTDIKNSNTFNMPTQFKIKPGKYTLGLAYPLIWTNKGLYVILAKVNNKLYGTNANYTDIKIESVIPRSNAKIEVYTIAELTIIIDKPTSLTFTPDKLLSVIHNKLYFSAWTIGCVPIVMECFPPEPEAKQTILD</sequence>
<evidence type="ECO:0000313" key="1">
    <source>
        <dbReference type="EMBL" id="QXT57801.1"/>
    </source>
</evidence>
<proteinExistence type="predicted"/>
<protein>
    <submittedName>
        <fullName evidence="1">Uncharacterized protein</fullName>
    </submittedName>
</protein>
<reference evidence="1" key="1">
    <citation type="submission" date="2021-02" db="EMBL/GenBank/DDBJ databases">
        <title>Distinct virome patterns of the invasive cane toad (Rhinella marina) across its native and introduced ranges.</title>
        <authorList>
            <person name="Russo A.G."/>
            <person name="Harding E.F."/>
            <person name="Yan G.J."/>
            <person name="Selechnik D."/>
            <person name="Ducatez S."/>
            <person name="DeVore J.L."/>
            <person name="Zhou J."/>
            <person name="Sarma R.R."/>
            <person name="Lee Y.P."/>
            <person name="Richardson M.F."/>
            <person name="Shine R."/>
            <person name="Rollins L.A."/>
            <person name="White P.A."/>
        </authorList>
    </citation>
    <scope>NUCLEOTIDE SEQUENCE</scope>
</reference>
<dbReference type="EMBL" id="MW582932">
    <property type="protein sequence ID" value="QXT57801.1"/>
    <property type="molecule type" value="Genomic_DNA"/>
</dbReference>
<organism evidence="1">
    <name type="scientific">Rhinella marina erythrocytic-like virus</name>
    <dbReference type="NCBI Taxonomy" id="2859906"/>
    <lineage>
        <taxon>Viruses</taxon>
        <taxon>Varidnaviria</taxon>
        <taxon>Bamfordvirae</taxon>
        <taxon>Nucleocytoviricota</taxon>
        <taxon>Megaviricetes</taxon>
        <taxon>Pimascovirales</taxon>
        <taxon>Pimascovirales incertae sedis</taxon>
        <taxon>Iridoviridae</taxon>
    </lineage>
</organism>